<organism evidence="2 3">
    <name type="scientific">Lentinus tigrinus ALCF2SS1-6</name>
    <dbReference type="NCBI Taxonomy" id="1328759"/>
    <lineage>
        <taxon>Eukaryota</taxon>
        <taxon>Fungi</taxon>
        <taxon>Dikarya</taxon>
        <taxon>Basidiomycota</taxon>
        <taxon>Agaricomycotina</taxon>
        <taxon>Agaricomycetes</taxon>
        <taxon>Polyporales</taxon>
        <taxon>Polyporaceae</taxon>
        <taxon>Lentinus</taxon>
    </lineage>
</organism>
<feature type="region of interest" description="Disordered" evidence="1">
    <location>
        <begin position="12"/>
        <end position="166"/>
    </location>
</feature>
<dbReference type="EMBL" id="ML122336">
    <property type="protein sequence ID" value="RPD52881.1"/>
    <property type="molecule type" value="Genomic_DNA"/>
</dbReference>
<proteinExistence type="predicted"/>
<reference evidence="2" key="1">
    <citation type="journal article" date="2018" name="Genome Biol. Evol.">
        <title>Genomics and development of Lentinus tigrinus, a white-rot wood-decaying mushroom with dimorphic fruiting bodies.</title>
        <authorList>
            <person name="Wu B."/>
            <person name="Xu Z."/>
            <person name="Knudson A."/>
            <person name="Carlson A."/>
            <person name="Chen N."/>
            <person name="Kovaka S."/>
            <person name="LaButti K."/>
            <person name="Lipzen A."/>
            <person name="Pennachio C."/>
            <person name="Riley R."/>
            <person name="Schakwitz W."/>
            <person name="Umezawa K."/>
            <person name="Ohm R.A."/>
            <person name="Grigoriev I.V."/>
            <person name="Nagy L.G."/>
            <person name="Gibbons J."/>
            <person name="Hibbett D."/>
        </authorList>
    </citation>
    <scope>NUCLEOTIDE SEQUENCE [LARGE SCALE GENOMIC DNA]</scope>
    <source>
        <strain evidence="2">ALCF2SS1-6</strain>
    </source>
</reference>
<dbReference type="AlphaFoldDB" id="A0A5C2RP35"/>
<evidence type="ECO:0000256" key="1">
    <source>
        <dbReference type="SAM" id="MobiDB-lite"/>
    </source>
</evidence>
<gene>
    <name evidence="2" type="ORF">L227DRAFT_617446</name>
</gene>
<evidence type="ECO:0000313" key="2">
    <source>
        <dbReference type="EMBL" id="RPD52881.1"/>
    </source>
</evidence>
<feature type="compositionally biased region" description="Low complexity" evidence="1">
    <location>
        <begin position="103"/>
        <end position="116"/>
    </location>
</feature>
<accession>A0A5C2RP35</accession>
<protein>
    <submittedName>
        <fullName evidence="2">Uncharacterized protein</fullName>
    </submittedName>
</protein>
<keyword evidence="3" id="KW-1185">Reference proteome</keyword>
<dbReference type="Proteomes" id="UP000313359">
    <property type="component" value="Unassembled WGS sequence"/>
</dbReference>
<feature type="compositionally biased region" description="Basic and acidic residues" evidence="1">
    <location>
        <begin position="20"/>
        <end position="56"/>
    </location>
</feature>
<evidence type="ECO:0000313" key="3">
    <source>
        <dbReference type="Proteomes" id="UP000313359"/>
    </source>
</evidence>
<sequence>MPVITISFGRKGFSCNVKGNLDDQSKERESQGHSSADKPKQSRDGSTDVPDLREVDPSADAPQAAVEGASWGGLQFNVHHASPAPSTRSGLNAPALTPMQDTAGNNNNANNANAPLFPSPPPQAGPQAPRRRTSRQSRPLSVPSVSREHEEVWTRRQSLQTNDPESLHPPVVNNYYYYVAVFPGMPNRTFFAPVQSVASPYCVQPELEWWYTPWREDNALRDSPIILTSTLGDLGTMSSRKGGLLRDLKAKAM</sequence>
<name>A0A5C2RP35_9APHY</name>
<feature type="compositionally biased region" description="Polar residues" evidence="1">
    <location>
        <begin position="155"/>
        <end position="164"/>
    </location>
</feature>